<dbReference type="Pfam" id="PF00023">
    <property type="entry name" value="Ank"/>
    <property type="match status" value="1"/>
</dbReference>
<dbReference type="Gene3D" id="1.25.40.20">
    <property type="entry name" value="Ankyrin repeat-containing domain"/>
    <property type="match status" value="5"/>
</dbReference>
<evidence type="ECO:0000313" key="4">
    <source>
        <dbReference type="Proteomes" id="UP000294847"/>
    </source>
</evidence>
<reference evidence="3 4" key="1">
    <citation type="journal article" date="2019" name="Mol. Biol. Evol.">
        <title>Blast fungal genomes show frequent chromosomal changes, gene gains and losses, and effector gene turnover.</title>
        <authorList>
            <person name="Gomez Luciano L.B."/>
            <person name="Jason Tsai I."/>
            <person name="Chuma I."/>
            <person name="Tosa Y."/>
            <person name="Chen Y.H."/>
            <person name="Li J.Y."/>
            <person name="Li M.Y."/>
            <person name="Jade Lu M.Y."/>
            <person name="Nakayashiki H."/>
            <person name="Li W.H."/>
        </authorList>
    </citation>
    <scope>NUCLEOTIDE SEQUENCE [LARGE SCALE GENOMIC DNA]</scope>
    <source>
        <strain evidence="3">MZ5-1-6</strain>
    </source>
</reference>
<dbReference type="InterPro" id="IPR002110">
    <property type="entry name" value="Ankyrin_rpt"/>
</dbReference>
<name>A0A4P7NQP3_PYROR</name>
<proteinExistence type="predicted"/>
<evidence type="ECO:0000256" key="1">
    <source>
        <dbReference type="ARBA" id="ARBA00022737"/>
    </source>
</evidence>
<dbReference type="SUPFAM" id="SSF48403">
    <property type="entry name" value="Ankyrin repeat"/>
    <property type="match status" value="4"/>
</dbReference>
<keyword evidence="1" id="KW-0677">Repeat</keyword>
<evidence type="ECO:0000313" key="3">
    <source>
        <dbReference type="EMBL" id="QBZ64532.1"/>
    </source>
</evidence>
<evidence type="ECO:0000256" key="2">
    <source>
        <dbReference type="ARBA" id="ARBA00023043"/>
    </source>
</evidence>
<gene>
    <name evidence="3" type="ORF">PoMZ_06230</name>
</gene>
<protein>
    <submittedName>
        <fullName evidence="3">Uncharacterized protein</fullName>
    </submittedName>
</protein>
<dbReference type="EMBL" id="CP034209">
    <property type="protein sequence ID" value="QBZ64532.1"/>
    <property type="molecule type" value="Genomic_DNA"/>
</dbReference>
<dbReference type="InterPro" id="IPR036770">
    <property type="entry name" value="Ankyrin_rpt-contain_sf"/>
</dbReference>
<dbReference type="Proteomes" id="UP000294847">
    <property type="component" value="Chromosome 6"/>
</dbReference>
<accession>A0A4P7NQP3</accession>
<dbReference type="InterPro" id="IPR051165">
    <property type="entry name" value="Multifunctional_ANK_Repeat"/>
</dbReference>
<dbReference type="SMART" id="SM00248">
    <property type="entry name" value="ANK"/>
    <property type="match status" value="16"/>
</dbReference>
<keyword evidence="2" id="KW-0040">ANK repeat</keyword>
<organism evidence="3 4">
    <name type="scientific">Pyricularia oryzae</name>
    <name type="common">Rice blast fungus</name>
    <name type="synonym">Magnaporthe oryzae</name>
    <dbReference type="NCBI Taxonomy" id="318829"/>
    <lineage>
        <taxon>Eukaryota</taxon>
        <taxon>Fungi</taxon>
        <taxon>Dikarya</taxon>
        <taxon>Ascomycota</taxon>
        <taxon>Pezizomycotina</taxon>
        <taxon>Sordariomycetes</taxon>
        <taxon>Sordariomycetidae</taxon>
        <taxon>Magnaporthales</taxon>
        <taxon>Pyriculariaceae</taxon>
        <taxon>Pyricularia</taxon>
    </lineage>
</organism>
<sequence length="1894" mass="204487">MSAITTPEERQWRLTNLAQEWNIPTGPMDPPSLSRPISERLSASFPNVSPNDDYMADELLKRRRINVEQSQPAQGTLKRAFTSTKKKGSWEPKEIFDALDSHVANAGSAGVADALIKKLVTAGGTVNHPNPTNGRTGVAGKLLVRRKSLESQNFERSRLLQKAVENQQLDMVTVLVPHADPLALDGSLPIAMRSGNLEITQLLLVHGANASQTADGQDAFRQLCMAGGQANMVGLVLASDGRPSPEWISQAMVDAARKGCHETVLRISRSTADGSFDGGSALKAAVGQCRGDITLAILTGTKPPNVSCLNDAFKQLFSHATISPSEKLALAEMLLCAGAEGDAVSEALIQATVTEFYDMIDLLLSHGASIEYQEAKVIRTAISHGRASLVRLLLNEKTTLSATNASACVSCIPKRTSPEDRHSLLSLLLRKGAGGPPLSDALINAAEAGDNDCVKLLLSPHFPGGHLAESNDLKRGPRAMVYEKHEMGSVDHREGLALKIAAKTGNLTSVKIMLGAKPAPATLIGVFPALSGLPPVDRFEMIEAFLSTGTQGLPVSDALQHAVADKPPRRDERLITLLLKNNADVDFNGGAAVISSVANGDMALLETLLQKKPGPRTTMAAVSKAMLGSDLEARYKMIAMLVKSANGEFEGTGISEAMILVLQEPKVDLRLLEALVKEGLADVNFNQSAPIILAARHDDPAILDVLLRYGQPTPESLEKALQRLSEMPSTPEKGHKMEAVLSRSNNKRDSMSSLLVAEVQTVLNTPPENRALTVVKTLLSGGADINSQNGRGLCMAVKAGNVQLVDLLFTAKPNPASLAAAMPCALNNSDPMDRLTFTQKLLDAGAPAIEANRALVHAVQTYPNDLPLINVLAAKANSSDGDAITKAVKIGRPDILELILAKTPRKCTPPVLNAVLVEAMSMQEQGPRSEACALLLKAGATGTAVSEALLQAAADADLTLVKILVDSGARIEYQDGQAVVEACRAGASEVLKMLFSGPSASNSFKKQTLLRGFQAATDVGDLQKRCAVFRLLLERGVAGDAVDAQLVSAARFGDEGLDLVRLLLQWGSNPDHNSGEAIWTSTRSAFLSSLRMMLGVENVGGQQKKPSHATMIRSLKASWRLSTEPRYEVIKMLFEAGLPVTEEVHVGLGKAVNDEDVDMRLIQLLLDNGASPLTNGCQALSDATQKLMLPVLELFLKSEVPDSDVSWAFGQAFTEANTDSWLSDSGLEVAKMLLEKGAGGESVASALVGAIDHYGTEKDAIARQFTDVLMTSSANVGAGSGAALEKAAASADKELIQRLLASNPNSEAISTAFPKIFDQDLSEEEALELISLFVTTNAQGDGLDTMFVKPDEQPVIFKALSRHPRSTKILQALLDAGYYPDPMTTAKVREDIEEEQVSLFFWALLQPQKKISNPVLLMLLENGAKADFETAVSKVTPLMLAVQSTRLDVVRALIMANPDVADVADAMGNTALTMATEIGGDVGTAMMSAILAAEPSKDDGSLHNAARELNLRAMQVLVEFGHDVDFPSPLHGGRSALGEICLHTADMPLTAAREKAMERSMKFLMDHGTDLKLQSDEKSVLLLALESREPVPTARALLKVGMWKLINQPFNNYTDGTYTYSPTEYVSRVMTSHPEEVKEQLIKLLKANRATNVYYANDGPQPEGATGLPEELLRAERERRARAERIRLEQEDHKNALARTDEVAGIQNRIQAERAAIEEARKKRLLSDEMTAIRERAAVEEDVFAQQVRRQKAERQAALDHSRQLAEAELERTRLVAATEFEVEQTKQTRQIEWERKIGGERLDNANQLSALRVKEREDIERIDRESDMRVRSRLQEHRQLIDSQSALAGQLTASGVNVLPAAKADRVDSSQRNRNEYVKRSETTEAGLGPLLI</sequence>
<dbReference type="PANTHER" id="PTHR24123">
    <property type="entry name" value="ANKYRIN REPEAT-CONTAINING"/>
    <property type="match status" value="1"/>
</dbReference>
<dbReference type="PANTHER" id="PTHR24123:SF33">
    <property type="entry name" value="PROTEIN HOS4"/>
    <property type="match status" value="1"/>
</dbReference>